<name>A0A7W5VEL9_9ACTN</name>
<keyword evidence="2" id="KW-1185">Reference proteome</keyword>
<sequence length="50" mass="5430">MGPRPTHLGHAYQDLPTALRLVDLAVGRVNSVLVDTKMFTGDRLPRTATA</sequence>
<proteinExistence type="predicted"/>
<organism evidence="1 2">
    <name type="scientific">Nonomuraea dietziae</name>
    <dbReference type="NCBI Taxonomy" id="65515"/>
    <lineage>
        <taxon>Bacteria</taxon>
        <taxon>Bacillati</taxon>
        <taxon>Actinomycetota</taxon>
        <taxon>Actinomycetes</taxon>
        <taxon>Streptosporangiales</taxon>
        <taxon>Streptosporangiaceae</taxon>
        <taxon>Nonomuraea</taxon>
    </lineage>
</organism>
<accession>A0A7W5VEL9</accession>
<evidence type="ECO:0000313" key="2">
    <source>
        <dbReference type="Proteomes" id="UP000579945"/>
    </source>
</evidence>
<comment type="caution">
    <text evidence="1">The sequence shown here is derived from an EMBL/GenBank/DDBJ whole genome shotgun (WGS) entry which is preliminary data.</text>
</comment>
<evidence type="ECO:0000313" key="1">
    <source>
        <dbReference type="EMBL" id="MBB3730045.1"/>
    </source>
</evidence>
<reference evidence="1 2" key="1">
    <citation type="submission" date="2020-08" db="EMBL/GenBank/DDBJ databases">
        <title>Sequencing the genomes of 1000 actinobacteria strains.</title>
        <authorList>
            <person name="Klenk H.-P."/>
        </authorList>
    </citation>
    <scope>NUCLEOTIDE SEQUENCE [LARGE SCALE GENOMIC DNA]</scope>
    <source>
        <strain evidence="1 2">DSM 44320</strain>
    </source>
</reference>
<protein>
    <submittedName>
        <fullName evidence="1">Uncharacterized protein</fullName>
    </submittedName>
</protein>
<dbReference type="Proteomes" id="UP000579945">
    <property type="component" value="Unassembled WGS sequence"/>
</dbReference>
<gene>
    <name evidence="1" type="ORF">FHR33_005905</name>
</gene>
<dbReference type="AlphaFoldDB" id="A0A7W5VEL9"/>
<dbReference type="EMBL" id="JACIBV010000001">
    <property type="protein sequence ID" value="MBB3730045.1"/>
    <property type="molecule type" value="Genomic_DNA"/>
</dbReference>